<proteinExistence type="predicted"/>
<evidence type="ECO:0000313" key="2">
    <source>
        <dbReference type="Proteomes" id="UP000789759"/>
    </source>
</evidence>
<evidence type="ECO:0000313" key="1">
    <source>
        <dbReference type="EMBL" id="CAG8754776.1"/>
    </source>
</evidence>
<accession>A0A9N9IY05</accession>
<dbReference type="AlphaFoldDB" id="A0A9N9IY05"/>
<comment type="caution">
    <text evidence="1">The sequence shown here is derived from an EMBL/GenBank/DDBJ whole genome shotgun (WGS) entry which is preliminary data.</text>
</comment>
<sequence>MFYQANGDYELELKETLEKKESLFEASENIESNNKKVQEFDNQILTFLQIEKFKKIFAQYTIKENDDEQETNEKVMVLLDQQEKEAFFVKLHTLICCKTRICLSKIDNEFAFQVFDSIRKLSKKEYNMLLLGMLHIMICFKETTMHGKKKQYLIIKYTFNDNKICETAFQTIYLLLDKK</sequence>
<name>A0A9N9IY05_9GLOM</name>
<dbReference type="Proteomes" id="UP000789759">
    <property type="component" value="Unassembled WGS sequence"/>
</dbReference>
<organism evidence="1 2">
    <name type="scientific">Cetraspora pellucida</name>
    <dbReference type="NCBI Taxonomy" id="1433469"/>
    <lineage>
        <taxon>Eukaryota</taxon>
        <taxon>Fungi</taxon>
        <taxon>Fungi incertae sedis</taxon>
        <taxon>Mucoromycota</taxon>
        <taxon>Glomeromycotina</taxon>
        <taxon>Glomeromycetes</taxon>
        <taxon>Diversisporales</taxon>
        <taxon>Gigasporaceae</taxon>
        <taxon>Cetraspora</taxon>
    </lineage>
</organism>
<reference evidence="1" key="1">
    <citation type="submission" date="2021-06" db="EMBL/GenBank/DDBJ databases">
        <authorList>
            <person name="Kallberg Y."/>
            <person name="Tangrot J."/>
            <person name="Rosling A."/>
        </authorList>
    </citation>
    <scope>NUCLEOTIDE SEQUENCE</scope>
    <source>
        <strain evidence="1">FL966</strain>
    </source>
</reference>
<dbReference type="OrthoDB" id="2413944at2759"/>
<keyword evidence="2" id="KW-1185">Reference proteome</keyword>
<protein>
    <submittedName>
        <fullName evidence="1">14260_t:CDS:1</fullName>
    </submittedName>
</protein>
<dbReference type="EMBL" id="CAJVQA010018567">
    <property type="protein sequence ID" value="CAG8754776.1"/>
    <property type="molecule type" value="Genomic_DNA"/>
</dbReference>
<gene>
    <name evidence="1" type="ORF">CPELLU_LOCUS14940</name>
</gene>